<reference evidence="2" key="2">
    <citation type="journal article" date="2015" name="Data Brief">
        <title>Shoot transcriptome of the giant reed, Arundo donax.</title>
        <authorList>
            <person name="Barrero R.A."/>
            <person name="Guerrero F.D."/>
            <person name="Moolhuijzen P."/>
            <person name="Goolsby J.A."/>
            <person name="Tidwell J."/>
            <person name="Bellgard S.E."/>
            <person name="Bellgard M.I."/>
        </authorList>
    </citation>
    <scope>NUCLEOTIDE SEQUENCE</scope>
    <source>
        <tissue evidence="2">Shoot tissue taken approximately 20 cm above the soil surface</tissue>
    </source>
</reference>
<evidence type="ECO:0000256" key="1">
    <source>
        <dbReference type="SAM" id="Phobius"/>
    </source>
</evidence>
<evidence type="ECO:0000313" key="2">
    <source>
        <dbReference type="EMBL" id="JAD62337.1"/>
    </source>
</evidence>
<protein>
    <submittedName>
        <fullName evidence="2">Uncharacterized protein</fullName>
    </submittedName>
</protein>
<dbReference type="AlphaFoldDB" id="A0A0A9BST2"/>
<keyword evidence="1" id="KW-0812">Transmembrane</keyword>
<reference evidence="2" key="1">
    <citation type="submission" date="2014-09" db="EMBL/GenBank/DDBJ databases">
        <authorList>
            <person name="Magalhaes I.L.F."/>
            <person name="Oliveira U."/>
            <person name="Santos F.R."/>
            <person name="Vidigal T.H.D.A."/>
            <person name="Brescovit A.D."/>
            <person name="Santos A.J."/>
        </authorList>
    </citation>
    <scope>NUCLEOTIDE SEQUENCE</scope>
    <source>
        <tissue evidence="2">Shoot tissue taken approximately 20 cm above the soil surface</tissue>
    </source>
</reference>
<proteinExistence type="predicted"/>
<keyword evidence="1" id="KW-1133">Transmembrane helix</keyword>
<feature type="transmembrane region" description="Helical" evidence="1">
    <location>
        <begin position="6"/>
        <end position="24"/>
    </location>
</feature>
<accession>A0A0A9BST2</accession>
<organism evidence="2">
    <name type="scientific">Arundo donax</name>
    <name type="common">Giant reed</name>
    <name type="synonym">Donax arundinaceus</name>
    <dbReference type="NCBI Taxonomy" id="35708"/>
    <lineage>
        <taxon>Eukaryota</taxon>
        <taxon>Viridiplantae</taxon>
        <taxon>Streptophyta</taxon>
        <taxon>Embryophyta</taxon>
        <taxon>Tracheophyta</taxon>
        <taxon>Spermatophyta</taxon>
        <taxon>Magnoliopsida</taxon>
        <taxon>Liliopsida</taxon>
        <taxon>Poales</taxon>
        <taxon>Poaceae</taxon>
        <taxon>PACMAD clade</taxon>
        <taxon>Arundinoideae</taxon>
        <taxon>Arundineae</taxon>
        <taxon>Arundo</taxon>
    </lineage>
</organism>
<name>A0A0A9BST2_ARUDO</name>
<sequence length="28" mass="3323">MLPCWMLSLCYCNSFPLFAIIVNLRNFI</sequence>
<keyword evidence="1" id="KW-0472">Membrane</keyword>
<dbReference type="EMBL" id="GBRH01235558">
    <property type="protein sequence ID" value="JAD62337.1"/>
    <property type="molecule type" value="Transcribed_RNA"/>
</dbReference>